<organism evidence="2 3">
    <name type="scientific">Caenorhabditis angaria</name>
    <dbReference type="NCBI Taxonomy" id="860376"/>
    <lineage>
        <taxon>Eukaryota</taxon>
        <taxon>Metazoa</taxon>
        <taxon>Ecdysozoa</taxon>
        <taxon>Nematoda</taxon>
        <taxon>Chromadorea</taxon>
        <taxon>Rhabditida</taxon>
        <taxon>Rhabditina</taxon>
        <taxon>Rhabditomorpha</taxon>
        <taxon>Rhabditoidea</taxon>
        <taxon>Rhabditidae</taxon>
        <taxon>Peloderinae</taxon>
        <taxon>Caenorhabditis</taxon>
    </lineage>
</organism>
<feature type="signal peptide" evidence="1">
    <location>
        <begin position="1"/>
        <end position="22"/>
    </location>
</feature>
<reference evidence="2" key="1">
    <citation type="submission" date="2022-11" db="EMBL/GenBank/DDBJ databases">
        <authorList>
            <person name="Kikuchi T."/>
        </authorList>
    </citation>
    <scope>NUCLEOTIDE SEQUENCE</scope>
    <source>
        <strain evidence="2">PS1010</strain>
    </source>
</reference>
<dbReference type="Proteomes" id="UP001152747">
    <property type="component" value="Unassembled WGS sequence"/>
</dbReference>
<feature type="chain" id="PRO_5040476032" description="Saposin B-type domain-containing protein" evidence="1">
    <location>
        <begin position="23"/>
        <end position="93"/>
    </location>
</feature>
<accession>A0A9P1I5D2</accession>
<evidence type="ECO:0000313" key="2">
    <source>
        <dbReference type="EMBL" id="CAI5439905.1"/>
    </source>
</evidence>
<sequence>MKSSLVFSILVLVPFLCHVAFAQKNCKVCRQALELKGILVVETFLIATCTNANAAEQKKCLQAIKPRYEAAKKQFALTPKDYMKVCHAAGFCL</sequence>
<evidence type="ECO:0000256" key="1">
    <source>
        <dbReference type="SAM" id="SignalP"/>
    </source>
</evidence>
<comment type="caution">
    <text evidence="2">The sequence shown here is derived from an EMBL/GenBank/DDBJ whole genome shotgun (WGS) entry which is preliminary data.</text>
</comment>
<dbReference type="AlphaFoldDB" id="A0A9P1I5D2"/>
<evidence type="ECO:0008006" key="4">
    <source>
        <dbReference type="Google" id="ProtNLM"/>
    </source>
</evidence>
<gene>
    <name evidence="2" type="ORF">CAMP_LOCUS2542</name>
</gene>
<keyword evidence="3" id="KW-1185">Reference proteome</keyword>
<dbReference type="EMBL" id="CANHGI010000001">
    <property type="protein sequence ID" value="CAI5439905.1"/>
    <property type="molecule type" value="Genomic_DNA"/>
</dbReference>
<protein>
    <recommendedName>
        <fullName evidence="4">Saposin B-type domain-containing protein</fullName>
    </recommendedName>
</protein>
<name>A0A9P1I5D2_9PELO</name>
<proteinExistence type="predicted"/>
<evidence type="ECO:0000313" key="3">
    <source>
        <dbReference type="Proteomes" id="UP001152747"/>
    </source>
</evidence>
<keyword evidence="1" id="KW-0732">Signal</keyword>